<dbReference type="SUPFAM" id="SSF53686">
    <property type="entry name" value="Tryptophan synthase beta subunit-like PLP-dependent enzymes"/>
    <property type="match status" value="1"/>
</dbReference>
<dbReference type="EMBL" id="MFJU01000002">
    <property type="protein sequence ID" value="OGG37317.1"/>
    <property type="molecule type" value="Genomic_DNA"/>
</dbReference>
<dbReference type="PROSITE" id="PS00901">
    <property type="entry name" value="CYS_SYNTHASE"/>
    <property type="match status" value="1"/>
</dbReference>
<dbReference type="CDD" id="cd01561">
    <property type="entry name" value="CBS_like"/>
    <property type="match status" value="1"/>
</dbReference>
<dbReference type="PANTHER" id="PTHR10314">
    <property type="entry name" value="CYSTATHIONINE BETA-SYNTHASE"/>
    <property type="match status" value="1"/>
</dbReference>
<feature type="non-terminal residue" evidence="5">
    <location>
        <position position="349"/>
    </location>
</feature>
<dbReference type="InterPro" id="IPR001926">
    <property type="entry name" value="TrpB-like_PALP"/>
</dbReference>
<comment type="similarity">
    <text evidence="2">Belongs to the cysteine synthase/cystathionine beta-synthase family.</text>
</comment>
<evidence type="ECO:0000256" key="3">
    <source>
        <dbReference type="ARBA" id="ARBA00022898"/>
    </source>
</evidence>
<gene>
    <name evidence="5" type="ORF">A2968_00555</name>
</gene>
<evidence type="ECO:0000313" key="5">
    <source>
        <dbReference type="EMBL" id="OGG37317.1"/>
    </source>
</evidence>
<dbReference type="FunFam" id="3.40.50.1100:FF:000003">
    <property type="entry name" value="Cystathionine beta-synthase"/>
    <property type="match status" value="1"/>
</dbReference>
<dbReference type="Proteomes" id="UP000176228">
    <property type="component" value="Unassembled WGS sequence"/>
</dbReference>
<sequence length="349" mass="38509">MYYKNILEVIGNTPLVKINKLNPNPKVVMLAKLEFMNPGGSIKDRIGLPLIERAEKMGRLKKGGTIVEPTSGNTGVGLAMVAAVRGYKTVFVMPDKMSEEKRNLLRAYGSKVVVTPTAVSPEDERSYYRVSDKIASENSNSYKPDQYSNPANPETHYRTTGLEIWEQTEGKITHVVIGMGTGGTISGVGKYLKKKNPKIKIIGVDPVGSGYDHYYRTGKMPKLFKTYKVEGIGEDFLPETMDFSVVDDVVVISDKESFLIARQLAGKEGILAGGSSGLALAAARKVIRKLKTGLMVVILPDSGKNYLSKFYNDDWMRDFGFLDEKNETIKKLLNKKLHFITVQSAATPA</sequence>
<dbReference type="InterPro" id="IPR001216">
    <property type="entry name" value="P-phosphate_BS"/>
</dbReference>
<organism evidence="5 6">
    <name type="scientific">Candidatus Gottesmanbacteria bacterium RIFCSPLOWO2_01_FULL_42_22</name>
    <dbReference type="NCBI Taxonomy" id="1798391"/>
    <lineage>
        <taxon>Bacteria</taxon>
        <taxon>Candidatus Gottesmaniibacteriota</taxon>
    </lineage>
</organism>
<dbReference type="Pfam" id="PF00291">
    <property type="entry name" value="PALP"/>
    <property type="match status" value="1"/>
</dbReference>
<evidence type="ECO:0000256" key="1">
    <source>
        <dbReference type="ARBA" id="ARBA00001933"/>
    </source>
</evidence>
<proteinExistence type="inferred from homology"/>
<dbReference type="InterPro" id="IPR036052">
    <property type="entry name" value="TrpB-like_PALP_sf"/>
</dbReference>
<keyword evidence="3" id="KW-0663">Pyridoxal phosphate</keyword>
<dbReference type="AlphaFoldDB" id="A0A1F6BLA1"/>
<dbReference type="GO" id="GO:0006535">
    <property type="term" value="P:cysteine biosynthetic process from serine"/>
    <property type="evidence" value="ECO:0007669"/>
    <property type="project" value="InterPro"/>
</dbReference>
<dbReference type="STRING" id="1798391.A2968_00555"/>
<feature type="domain" description="Tryptophan synthase beta chain-like PALP" evidence="4">
    <location>
        <begin position="7"/>
        <end position="301"/>
    </location>
</feature>
<comment type="cofactor">
    <cofactor evidence="1">
        <name>pyridoxal 5'-phosphate</name>
        <dbReference type="ChEBI" id="CHEBI:597326"/>
    </cofactor>
</comment>
<evidence type="ECO:0000259" key="4">
    <source>
        <dbReference type="Pfam" id="PF00291"/>
    </source>
</evidence>
<dbReference type="FunFam" id="3.40.50.1100:FF:000118">
    <property type="entry name" value="Related to CYS4-cystathionine beta-synthase"/>
    <property type="match status" value="1"/>
</dbReference>
<evidence type="ECO:0000256" key="2">
    <source>
        <dbReference type="ARBA" id="ARBA00007103"/>
    </source>
</evidence>
<reference evidence="5 6" key="1">
    <citation type="journal article" date="2016" name="Nat. Commun.">
        <title>Thousands of microbial genomes shed light on interconnected biogeochemical processes in an aquifer system.</title>
        <authorList>
            <person name="Anantharaman K."/>
            <person name="Brown C.T."/>
            <person name="Hug L.A."/>
            <person name="Sharon I."/>
            <person name="Castelle C.J."/>
            <person name="Probst A.J."/>
            <person name="Thomas B.C."/>
            <person name="Singh A."/>
            <person name="Wilkins M.J."/>
            <person name="Karaoz U."/>
            <person name="Brodie E.L."/>
            <person name="Williams K.H."/>
            <person name="Hubbard S.S."/>
            <person name="Banfield J.F."/>
        </authorList>
    </citation>
    <scope>NUCLEOTIDE SEQUENCE [LARGE SCALE GENOMIC DNA]</scope>
</reference>
<dbReference type="GO" id="GO:0016765">
    <property type="term" value="F:transferase activity, transferring alkyl or aryl (other than methyl) groups"/>
    <property type="evidence" value="ECO:0007669"/>
    <property type="project" value="UniProtKB-ARBA"/>
</dbReference>
<comment type="caution">
    <text evidence="5">The sequence shown here is derived from an EMBL/GenBank/DDBJ whole genome shotgun (WGS) entry which is preliminary data.</text>
</comment>
<dbReference type="Gene3D" id="3.40.50.1100">
    <property type="match status" value="2"/>
</dbReference>
<protein>
    <recommendedName>
        <fullName evidence="4">Tryptophan synthase beta chain-like PALP domain-containing protein</fullName>
    </recommendedName>
</protein>
<name>A0A1F6BLA1_9BACT</name>
<evidence type="ECO:0000313" key="6">
    <source>
        <dbReference type="Proteomes" id="UP000176228"/>
    </source>
</evidence>
<dbReference type="InterPro" id="IPR050214">
    <property type="entry name" value="Cys_Synth/Cystath_Beta-Synth"/>
</dbReference>
<accession>A0A1F6BLA1</accession>